<evidence type="ECO:0000313" key="2">
    <source>
        <dbReference type="EMBL" id="PIK93425.1"/>
    </source>
</evidence>
<sequence length="73" mass="7964">MIDYYLIVSCLIAIAGWPIALTLINLSAGGSSIRDAGLSVILVVLFILATIVAWQPESYSRITLPHKMLISYL</sequence>
<accession>A0A855FC40</accession>
<dbReference type="Proteomes" id="UP000229713">
    <property type="component" value="Unassembled WGS sequence"/>
</dbReference>
<dbReference type="AlphaFoldDB" id="A0A855FC40"/>
<feature type="transmembrane region" description="Helical" evidence="1">
    <location>
        <begin position="6"/>
        <end position="24"/>
    </location>
</feature>
<proteinExistence type="predicted"/>
<evidence type="ECO:0000256" key="1">
    <source>
        <dbReference type="SAM" id="Phobius"/>
    </source>
</evidence>
<dbReference type="EMBL" id="NKYI01000010">
    <property type="protein sequence ID" value="PIK93425.1"/>
    <property type="molecule type" value="Genomic_DNA"/>
</dbReference>
<gene>
    <name evidence="2" type="ORF">CFY86_03855</name>
</gene>
<reference evidence="2 3" key="1">
    <citation type="submission" date="2017-07" db="EMBL/GenBank/DDBJ databases">
        <title>Raoultella ornithinolytica strain HH3 draft genome.</title>
        <authorList>
            <person name="Duceppe M.-O."/>
            <person name="Huang H."/>
            <person name="Phipps-Todd B."/>
        </authorList>
    </citation>
    <scope>NUCLEOTIDE SEQUENCE [LARGE SCALE GENOMIC DNA]</scope>
    <source>
        <strain evidence="2 3">HH3</strain>
    </source>
</reference>
<keyword evidence="1" id="KW-1133">Transmembrane helix</keyword>
<organism evidence="2 3">
    <name type="scientific">Raoultella ornithinolytica</name>
    <name type="common">Klebsiella ornithinolytica</name>
    <dbReference type="NCBI Taxonomy" id="54291"/>
    <lineage>
        <taxon>Bacteria</taxon>
        <taxon>Pseudomonadati</taxon>
        <taxon>Pseudomonadota</taxon>
        <taxon>Gammaproteobacteria</taxon>
        <taxon>Enterobacterales</taxon>
        <taxon>Enterobacteriaceae</taxon>
        <taxon>Klebsiella/Raoultella group</taxon>
        <taxon>Raoultella</taxon>
    </lineage>
</organism>
<comment type="caution">
    <text evidence="2">The sequence shown here is derived from an EMBL/GenBank/DDBJ whole genome shotgun (WGS) entry which is preliminary data.</text>
</comment>
<evidence type="ECO:0000313" key="3">
    <source>
        <dbReference type="Proteomes" id="UP000229713"/>
    </source>
</evidence>
<name>A0A855FC40_RAOOR</name>
<protein>
    <submittedName>
        <fullName evidence="2">Uncharacterized protein</fullName>
    </submittedName>
</protein>
<keyword evidence="1" id="KW-0472">Membrane</keyword>
<keyword evidence="1" id="KW-0812">Transmembrane</keyword>
<feature type="transmembrane region" description="Helical" evidence="1">
    <location>
        <begin position="36"/>
        <end position="54"/>
    </location>
</feature>